<dbReference type="SUPFAM" id="SSF51735">
    <property type="entry name" value="NAD(P)-binding Rossmann-fold domains"/>
    <property type="match status" value="1"/>
</dbReference>
<name>A0A5C6DNZ7_9BACT</name>
<dbReference type="GO" id="GO:0004029">
    <property type="term" value="F:aldehyde dehydrogenase (NAD+) activity"/>
    <property type="evidence" value="ECO:0007669"/>
    <property type="project" value="TreeGrafter"/>
</dbReference>
<proteinExistence type="predicted"/>
<evidence type="ECO:0000256" key="1">
    <source>
        <dbReference type="SAM" id="MobiDB-lite"/>
    </source>
</evidence>
<dbReference type="InterPro" id="IPR036291">
    <property type="entry name" value="NAD(P)-bd_dom_sf"/>
</dbReference>
<protein>
    <submittedName>
        <fullName evidence="3">NAD dependent epimerase/dehydratase family protein</fullName>
    </submittedName>
</protein>
<dbReference type="InterPro" id="IPR051783">
    <property type="entry name" value="NAD(P)-dependent_oxidoreduct"/>
</dbReference>
<dbReference type="PANTHER" id="PTHR48079:SF6">
    <property type="entry name" value="NAD(P)-BINDING DOMAIN-CONTAINING PROTEIN-RELATED"/>
    <property type="match status" value="1"/>
</dbReference>
<dbReference type="RefSeq" id="WP_146526754.1">
    <property type="nucleotide sequence ID" value="NZ_SJPV01000004.1"/>
</dbReference>
<dbReference type="Gene3D" id="3.40.50.720">
    <property type="entry name" value="NAD(P)-binding Rossmann-like Domain"/>
    <property type="match status" value="1"/>
</dbReference>
<dbReference type="Pfam" id="PF01370">
    <property type="entry name" value="Epimerase"/>
    <property type="match status" value="1"/>
</dbReference>
<dbReference type="AlphaFoldDB" id="A0A5C6DNZ7"/>
<feature type="domain" description="NAD-dependent epimerase/dehydratase" evidence="2">
    <location>
        <begin position="9"/>
        <end position="230"/>
    </location>
</feature>
<dbReference type="Proteomes" id="UP000319143">
    <property type="component" value="Unassembled WGS sequence"/>
</dbReference>
<reference evidence="3 4" key="1">
    <citation type="submission" date="2019-02" db="EMBL/GenBank/DDBJ databases">
        <title>Deep-cultivation of Planctomycetes and their phenomic and genomic characterization uncovers novel biology.</title>
        <authorList>
            <person name="Wiegand S."/>
            <person name="Jogler M."/>
            <person name="Boedeker C."/>
            <person name="Pinto D."/>
            <person name="Vollmers J."/>
            <person name="Rivas-Marin E."/>
            <person name="Kohn T."/>
            <person name="Peeters S.H."/>
            <person name="Heuer A."/>
            <person name="Rast P."/>
            <person name="Oberbeckmann S."/>
            <person name="Bunk B."/>
            <person name="Jeske O."/>
            <person name="Meyerdierks A."/>
            <person name="Storesund J.E."/>
            <person name="Kallscheuer N."/>
            <person name="Luecker S."/>
            <person name="Lage O.M."/>
            <person name="Pohl T."/>
            <person name="Merkel B.J."/>
            <person name="Hornburger P."/>
            <person name="Mueller R.-W."/>
            <person name="Bruemmer F."/>
            <person name="Labrenz M."/>
            <person name="Spormann A.M."/>
            <person name="Op Den Camp H."/>
            <person name="Overmann J."/>
            <person name="Amann R."/>
            <person name="Jetten M.S.M."/>
            <person name="Mascher T."/>
            <person name="Medema M.H."/>
            <person name="Devos D.P."/>
            <person name="Kaster A.-K."/>
            <person name="Ovreas L."/>
            <person name="Rohde M."/>
            <person name="Galperin M.Y."/>
            <person name="Jogler C."/>
        </authorList>
    </citation>
    <scope>NUCLEOTIDE SEQUENCE [LARGE SCALE GENOMIC DNA]</scope>
    <source>
        <strain evidence="3 4">Poly41</strain>
    </source>
</reference>
<gene>
    <name evidence="3" type="ORF">Poly41_29240</name>
</gene>
<dbReference type="PANTHER" id="PTHR48079">
    <property type="entry name" value="PROTEIN YEEZ"/>
    <property type="match status" value="1"/>
</dbReference>
<accession>A0A5C6DNZ7</accession>
<evidence type="ECO:0000313" key="4">
    <source>
        <dbReference type="Proteomes" id="UP000319143"/>
    </source>
</evidence>
<organism evidence="3 4">
    <name type="scientific">Novipirellula artificiosorum</name>
    <dbReference type="NCBI Taxonomy" id="2528016"/>
    <lineage>
        <taxon>Bacteria</taxon>
        <taxon>Pseudomonadati</taxon>
        <taxon>Planctomycetota</taxon>
        <taxon>Planctomycetia</taxon>
        <taxon>Pirellulales</taxon>
        <taxon>Pirellulaceae</taxon>
        <taxon>Novipirellula</taxon>
    </lineage>
</organism>
<sequence length="317" mass="35394">MTAAACQTLIVGCGYLGATVGSLCVERGDVVYATTRRRSRADRLQQMGFVPLIVDWNDRRTLCQTTAEAGQTAANLASMMPNIDQVLVAVSYDLSSQVSRYESQVGGMRNLLRLLPNHVKVCYISTTGVYHQTDGRWVDESSPTFPRREGGRVHLQAESLLHRYRPTAPWTVLRLAGIYGPGRVPRIADVVAGRSLASQETGFLNLIHVHDAARAVLATWQHRSRRVYAVADDQPMQRGDFYREMARRCAAPPPTFRSPLPGSSKQMRSESNKRIWNRRLKHDLLPNLLYPTYRDGLAQILADGRDTKGCSQATRSL</sequence>
<comment type="caution">
    <text evidence="3">The sequence shown here is derived from an EMBL/GenBank/DDBJ whole genome shotgun (WGS) entry which is preliminary data.</text>
</comment>
<feature type="region of interest" description="Disordered" evidence="1">
    <location>
        <begin position="252"/>
        <end position="271"/>
    </location>
</feature>
<dbReference type="GO" id="GO:0005737">
    <property type="term" value="C:cytoplasm"/>
    <property type="evidence" value="ECO:0007669"/>
    <property type="project" value="TreeGrafter"/>
</dbReference>
<evidence type="ECO:0000259" key="2">
    <source>
        <dbReference type="Pfam" id="PF01370"/>
    </source>
</evidence>
<keyword evidence="4" id="KW-1185">Reference proteome</keyword>
<dbReference type="EMBL" id="SJPV01000004">
    <property type="protein sequence ID" value="TWU38448.1"/>
    <property type="molecule type" value="Genomic_DNA"/>
</dbReference>
<dbReference type="OrthoDB" id="9808276at2"/>
<dbReference type="InterPro" id="IPR001509">
    <property type="entry name" value="Epimerase_deHydtase"/>
</dbReference>
<evidence type="ECO:0000313" key="3">
    <source>
        <dbReference type="EMBL" id="TWU38448.1"/>
    </source>
</evidence>